<dbReference type="EMBL" id="QEXV01000003">
    <property type="protein sequence ID" value="PWE17409.1"/>
    <property type="molecule type" value="Genomic_DNA"/>
</dbReference>
<proteinExistence type="predicted"/>
<evidence type="ECO:0000313" key="4">
    <source>
        <dbReference type="EMBL" id="PWE17409.1"/>
    </source>
</evidence>
<protein>
    <submittedName>
        <fullName evidence="4">Response regulator</fullName>
    </submittedName>
</protein>
<dbReference type="SMART" id="SM00448">
    <property type="entry name" value="REC"/>
    <property type="match status" value="1"/>
</dbReference>
<feature type="modified residue" description="4-aspartylphosphate" evidence="2">
    <location>
        <position position="55"/>
    </location>
</feature>
<dbReference type="InterPro" id="IPR011006">
    <property type="entry name" value="CheY-like_superfamily"/>
</dbReference>
<dbReference type="PROSITE" id="PS50110">
    <property type="entry name" value="RESPONSE_REGULATORY"/>
    <property type="match status" value="1"/>
</dbReference>
<name>A0A2U2BTT2_9PROT</name>
<dbReference type="CDD" id="cd00156">
    <property type="entry name" value="REC"/>
    <property type="match status" value="1"/>
</dbReference>
<comment type="caution">
    <text evidence="4">The sequence shown here is derived from an EMBL/GenBank/DDBJ whole genome shotgun (WGS) entry which is preliminary data.</text>
</comment>
<dbReference type="SUPFAM" id="SSF52172">
    <property type="entry name" value="CheY-like"/>
    <property type="match status" value="1"/>
</dbReference>
<sequence>MTDRSPRVLVVDDDDANRQLAVWALEAACEVAEHAGGEGAAERIVESRPDAVLLDLRMPKVNGLDVVRELADRAPDLLPRVVVITAETSQPAVDEIAAAPVAGVFPRPWEPDEFLDLVRRCCGR</sequence>
<dbReference type="Pfam" id="PF00072">
    <property type="entry name" value="Response_reg"/>
    <property type="match status" value="1"/>
</dbReference>
<keyword evidence="5" id="KW-1185">Reference proteome</keyword>
<dbReference type="InterPro" id="IPR050595">
    <property type="entry name" value="Bact_response_regulator"/>
</dbReference>
<dbReference type="OrthoDB" id="7873557at2"/>
<feature type="domain" description="Response regulatory" evidence="3">
    <location>
        <begin position="7"/>
        <end position="122"/>
    </location>
</feature>
<dbReference type="PANTHER" id="PTHR44591">
    <property type="entry name" value="STRESS RESPONSE REGULATOR PROTEIN 1"/>
    <property type="match status" value="1"/>
</dbReference>
<dbReference type="RefSeq" id="WP_109252640.1">
    <property type="nucleotide sequence ID" value="NZ_QEXV01000003.1"/>
</dbReference>
<dbReference type="Gene3D" id="3.40.50.2300">
    <property type="match status" value="1"/>
</dbReference>
<reference evidence="5" key="1">
    <citation type="submission" date="2018-05" db="EMBL/GenBank/DDBJ databases">
        <authorList>
            <person name="Liu B.-T."/>
        </authorList>
    </citation>
    <scope>NUCLEOTIDE SEQUENCE [LARGE SCALE GENOMIC DNA]</scope>
    <source>
        <strain evidence="5">WD6-1</strain>
    </source>
</reference>
<evidence type="ECO:0000259" key="3">
    <source>
        <dbReference type="PROSITE" id="PS50110"/>
    </source>
</evidence>
<dbReference type="GO" id="GO:0000160">
    <property type="term" value="P:phosphorelay signal transduction system"/>
    <property type="evidence" value="ECO:0007669"/>
    <property type="project" value="InterPro"/>
</dbReference>
<evidence type="ECO:0000256" key="2">
    <source>
        <dbReference type="PROSITE-ProRule" id="PRU00169"/>
    </source>
</evidence>
<evidence type="ECO:0000313" key="5">
    <source>
        <dbReference type="Proteomes" id="UP000245168"/>
    </source>
</evidence>
<evidence type="ECO:0000256" key="1">
    <source>
        <dbReference type="ARBA" id="ARBA00022553"/>
    </source>
</evidence>
<dbReference type="InterPro" id="IPR001789">
    <property type="entry name" value="Sig_transdc_resp-reg_receiver"/>
</dbReference>
<organism evidence="4 5">
    <name type="scientific">Marinicauda salina</name>
    <dbReference type="NCBI Taxonomy" id="2135793"/>
    <lineage>
        <taxon>Bacteria</taxon>
        <taxon>Pseudomonadati</taxon>
        <taxon>Pseudomonadota</taxon>
        <taxon>Alphaproteobacteria</taxon>
        <taxon>Maricaulales</taxon>
        <taxon>Maricaulaceae</taxon>
        <taxon>Marinicauda</taxon>
    </lineage>
</organism>
<dbReference type="AlphaFoldDB" id="A0A2U2BTT2"/>
<accession>A0A2U2BTT2</accession>
<gene>
    <name evidence="4" type="ORF">DDZ18_06920</name>
</gene>
<dbReference type="Proteomes" id="UP000245168">
    <property type="component" value="Unassembled WGS sequence"/>
</dbReference>
<keyword evidence="1 2" id="KW-0597">Phosphoprotein</keyword>
<dbReference type="PANTHER" id="PTHR44591:SF18">
    <property type="entry name" value="REGULATORY PROTEIN"/>
    <property type="match status" value="1"/>
</dbReference>